<feature type="domain" description="NADP-dependent oxidoreductase" evidence="7">
    <location>
        <begin position="18"/>
        <end position="295"/>
    </location>
</feature>
<feature type="site" description="Lowers pKa of active site Tyr" evidence="6">
    <location>
        <position position="82"/>
    </location>
</feature>
<dbReference type="PROSITE" id="PS00063">
    <property type="entry name" value="ALDOKETO_REDUCTASE_3"/>
    <property type="match status" value="1"/>
</dbReference>
<dbReference type="PIRSF" id="PIRSF000097">
    <property type="entry name" value="AKR"/>
    <property type="match status" value="1"/>
</dbReference>
<dbReference type="Gene3D" id="3.20.20.100">
    <property type="entry name" value="NADP-dependent oxidoreductase domain"/>
    <property type="match status" value="1"/>
</dbReference>
<evidence type="ECO:0000313" key="8">
    <source>
        <dbReference type="EMBL" id="KAF6021183.1"/>
    </source>
</evidence>
<dbReference type="PANTHER" id="PTHR11732">
    <property type="entry name" value="ALDO/KETO REDUCTASE"/>
    <property type="match status" value="1"/>
</dbReference>
<dbReference type="SUPFAM" id="SSF51430">
    <property type="entry name" value="NAD(P)-linked oxidoreductase"/>
    <property type="match status" value="1"/>
</dbReference>
<comment type="similarity">
    <text evidence="1">Belongs to the aldo/keto reductase family.</text>
</comment>
<comment type="caution">
    <text evidence="8">The sequence shown here is derived from an EMBL/GenBank/DDBJ whole genome shotgun (WGS) entry which is preliminary data.</text>
</comment>
<evidence type="ECO:0000256" key="4">
    <source>
        <dbReference type="PIRSR" id="PIRSR000097-1"/>
    </source>
</evidence>
<feature type="binding site" evidence="5">
    <location>
        <position position="115"/>
    </location>
    <ligand>
        <name>substrate</name>
    </ligand>
</feature>
<accession>A0A7J7J514</accession>
<evidence type="ECO:0000256" key="5">
    <source>
        <dbReference type="PIRSR" id="PIRSR000097-2"/>
    </source>
</evidence>
<dbReference type="InterPro" id="IPR036812">
    <property type="entry name" value="NAD(P)_OxRdtase_dom_sf"/>
</dbReference>
<dbReference type="InterPro" id="IPR020471">
    <property type="entry name" value="AKR"/>
</dbReference>
<evidence type="ECO:0000256" key="6">
    <source>
        <dbReference type="PIRSR" id="PIRSR000097-3"/>
    </source>
</evidence>
<dbReference type="Pfam" id="PF00248">
    <property type="entry name" value="Aldo_ket_red"/>
    <property type="match status" value="1"/>
</dbReference>
<organism evidence="8 9">
    <name type="scientific">Bugula neritina</name>
    <name type="common">Brown bryozoan</name>
    <name type="synonym">Sertularia neritina</name>
    <dbReference type="NCBI Taxonomy" id="10212"/>
    <lineage>
        <taxon>Eukaryota</taxon>
        <taxon>Metazoa</taxon>
        <taxon>Spiralia</taxon>
        <taxon>Lophotrochozoa</taxon>
        <taxon>Bryozoa</taxon>
        <taxon>Gymnolaemata</taxon>
        <taxon>Cheilostomatida</taxon>
        <taxon>Flustrina</taxon>
        <taxon>Buguloidea</taxon>
        <taxon>Bugulidae</taxon>
        <taxon>Bugula</taxon>
    </lineage>
</organism>
<dbReference type="FunFam" id="3.20.20.100:FF:000006">
    <property type="entry name" value="Aldo-keto reductase family 1 member A1"/>
    <property type="match status" value="1"/>
</dbReference>
<dbReference type="PROSITE" id="PS00798">
    <property type="entry name" value="ALDOKETO_REDUCTASE_1"/>
    <property type="match status" value="1"/>
</dbReference>
<evidence type="ECO:0000256" key="3">
    <source>
        <dbReference type="ARBA" id="ARBA00023002"/>
    </source>
</evidence>
<dbReference type="InterPro" id="IPR018170">
    <property type="entry name" value="Aldo/ket_reductase_CS"/>
</dbReference>
<reference evidence="8" key="1">
    <citation type="submission" date="2020-06" db="EMBL/GenBank/DDBJ databases">
        <title>Draft genome of Bugula neritina, a colonial animal packing powerful symbionts and potential medicines.</title>
        <authorList>
            <person name="Rayko M."/>
        </authorList>
    </citation>
    <scope>NUCLEOTIDE SEQUENCE [LARGE SCALE GENOMIC DNA]</scope>
    <source>
        <strain evidence="8">Kwan_BN1</strain>
    </source>
</reference>
<protein>
    <recommendedName>
        <fullName evidence="7">NADP-dependent oxidoreductase domain-containing protein</fullName>
    </recommendedName>
</protein>
<keyword evidence="2" id="KW-0521">NADP</keyword>
<dbReference type="OrthoDB" id="416253at2759"/>
<evidence type="ECO:0000256" key="2">
    <source>
        <dbReference type="ARBA" id="ARBA00022857"/>
    </source>
</evidence>
<feature type="active site" description="Proton donor" evidence="4">
    <location>
        <position position="53"/>
    </location>
</feature>
<keyword evidence="3" id="KW-0560">Oxidoreductase</keyword>
<name>A0A7J7J514_BUGNE</name>
<dbReference type="PROSITE" id="PS00062">
    <property type="entry name" value="ALDOKETO_REDUCTASE_2"/>
    <property type="match status" value="1"/>
</dbReference>
<evidence type="ECO:0000259" key="7">
    <source>
        <dbReference type="Pfam" id="PF00248"/>
    </source>
</evidence>
<dbReference type="EMBL" id="VXIV02003102">
    <property type="protein sequence ID" value="KAF6021183.1"/>
    <property type="molecule type" value="Genomic_DNA"/>
</dbReference>
<dbReference type="AlphaFoldDB" id="A0A7J7J514"/>
<dbReference type="InterPro" id="IPR023210">
    <property type="entry name" value="NADP_OxRdtase_dom"/>
</dbReference>
<gene>
    <name evidence="8" type="ORF">EB796_020504</name>
</gene>
<proteinExistence type="inferred from homology"/>
<sequence length="314" mass="35336">MEVSQSIKLNSGHEMPTIGLGTYTMFKDQADMLTVIPAAIDAGYRHIDTATVYGTETFIGEALEQMISSGKIRREEIFITCKVWNTCHQPDRAKASVEQSLKDLKTEYIDMVLIHWPMAYAASDELVPKDENGDVMYADVDYVDTWKALEECVEGGQVKSIGLSNFNIEQITRVCDSAKIQPSNLQVELNAYLNNKKLADWCEEKGIVVSCYAPLSSPGRFWKESADLNLIEDEVVVKIAEIHKKTAAQVALRFLLQKGYVALPKSANPKRLAENIDVYDFNLSVDEMAELDSLNKDLRVYCEDYAKSSPYFPF</sequence>
<keyword evidence="9" id="KW-1185">Reference proteome</keyword>
<dbReference type="PRINTS" id="PR00069">
    <property type="entry name" value="ALDKETRDTASE"/>
</dbReference>
<evidence type="ECO:0000256" key="1">
    <source>
        <dbReference type="ARBA" id="ARBA00007905"/>
    </source>
</evidence>
<evidence type="ECO:0000313" key="9">
    <source>
        <dbReference type="Proteomes" id="UP000593567"/>
    </source>
</evidence>
<dbReference type="GO" id="GO:0016491">
    <property type="term" value="F:oxidoreductase activity"/>
    <property type="evidence" value="ECO:0007669"/>
    <property type="project" value="UniProtKB-KW"/>
</dbReference>
<dbReference type="Proteomes" id="UP000593567">
    <property type="component" value="Unassembled WGS sequence"/>
</dbReference>